<proteinExistence type="predicted"/>
<reference evidence="3" key="2">
    <citation type="submission" date="2020-04" db="EMBL/GenBank/DDBJ databases">
        <authorList>
            <consortium name="NCBI Genome Project"/>
        </authorList>
    </citation>
    <scope>NUCLEOTIDE SEQUENCE</scope>
    <source>
        <strain evidence="3">CBS 342.82</strain>
    </source>
</reference>
<name>A0A6J3MDY8_9PEZI</name>
<evidence type="ECO:0000256" key="1">
    <source>
        <dbReference type="SAM" id="MobiDB-lite"/>
    </source>
</evidence>
<gene>
    <name evidence="3" type="ORF">K489DRAFT_109932</name>
</gene>
<dbReference type="Proteomes" id="UP000504637">
    <property type="component" value="Unplaced"/>
</dbReference>
<reference evidence="3" key="3">
    <citation type="submission" date="2025-08" db="UniProtKB">
        <authorList>
            <consortium name="RefSeq"/>
        </authorList>
    </citation>
    <scope>IDENTIFICATION</scope>
    <source>
        <strain evidence="3">CBS 342.82</strain>
    </source>
</reference>
<reference evidence="3" key="1">
    <citation type="submission" date="2020-01" db="EMBL/GenBank/DDBJ databases">
        <authorList>
            <consortium name="DOE Joint Genome Institute"/>
            <person name="Haridas S."/>
            <person name="Albert R."/>
            <person name="Binder M."/>
            <person name="Bloem J."/>
            <person name="Labutti K."/>
            <person name="Salamov A."/>
            <person name="Andreopoulos B."/>
            <person name="Baker S.E."/>
            <person name="Barry K."/>
            <person name="Bills G."/>
            <person name="Bluhm B.H."/>
            <person name="Cannon C."/>
            <person name="Castanera R."/>
            <person name="Culley D.E."/>
            <person name="Daum C."/>
            <person name="Ezra D."/>
            <person name="Gonzalez J.B."/>
            <person name="Henrissat B."/>
            <person name="Kuo A."/>
            <person name="Liang C."/>
            <person name="Lipzen A."/>
            <person name="Lutzoni F."/>
            <person name="Magnuson J."/>
            <person name="Mondo S."/>
            <person name="Nolan M."/>
            <person name="Ohm R."/>
            <person name="Pangilinan J."/>
            <person name="Park H.-J."/>
            <person name="Ramirez L."/>
            <person name="Alfaro M."/>
            <person name="Sun H."/>
            <person name="Tritt A."/>
            <person name="Yoshinaga Y."/>
            <person name="Zwiers L.-H."/>
            <person name="Turgeon B.G."/>
            <person name="Goodwin S.B."/>
            <person name="Spatafora J.W."/>
            <person name="Crous P.W."/>
            <person name="Grigoriev I.V."/>
        </authorList>
    </citation>
    <scope>NUCLEOTIDE SEQUENCE</scope>
    <source>
        <strain evidence="3">CBS 342.82</strain>
    </source>
</reference>
<feature type="compositionally biased region" description="Basic and acidic residues" evidence="1">
    <location>
        <begin position="94"/>
        <end position="113"/>
    </location>
</feature>
<protein>
    <submittedName>
        <fullName evidence="3">Uncharacterized protein</fullName>
    </submittedName>
</protein>
<accession>A0A6J3MDY8</accession>
<feature type="compositionally biased region" description="Basic and acidic residues" evidence="1">
    <location>
        <begin position="37"/>
        <end position="65"/>
    </location>
</feature>
<keyword evidence="2" id="KW-1185">Reference proteome</keyword>
<organism evidence="3">
    <name type="scientific">Dissoconium aciculare CBS 342.82</name>
    <dbReference type="NCBI Taxonomy" id="1314786"/>
    <lineage>
        <taxon>Eukaryota</taxon>
        <taxon>Fungi</taxon>
        <taxon>Dikarya</taxon>
        <taxon>Ascomycota</taxon>
        <taxon>Pezizomycotina</taxon>
        <taxon>Dothideomycetes</taxon>
        <taxon>Dothideomycetidae</taxon>
        <taxon>Mycosphaerellales</taxon>
        <taxon>Dissoconiaceae</taxon>
        <taxon>Dissoconium</taxon>
    </lineage>
</organism>
<dbReference type="AlphaFoldDB" id="A0A6J3MDY8"/>
<dbReference type="GeneID" id="54356685"/>
<feature type="region of interest" description="Disordered" evidence="1">
    <location>
        <begin position="1"/>
        <end position="127"/>
    </location>
</feature>
<evidence type="ECO:0000313" key="3">
    <source>
        <dbReference type="RefSeq" id="XP_033463261.1"/>
    </source>
</evidence>
<dbReference type="RefSeq" id="XP_033463261.1">
    <property type="nucleotide sequence ID" value="XM_033598886.1"/>
</dbReference>
<sequence>MPTPRENVIATCPRLGHESSNSAQSLLRIRRNQIAGRDSDLHGPEQSLARELECAIPDTKPEEHTGILTPPPSEPESDSGDSSWTRTEQLPRAAVREKSEEKNQEEEILRSDGAHTPLSERQTADVVQNTDVGLVESMSSASISPSPRYLHYSESQRDRVSHCAEMLVL</sequence>
<evidence type="ECO:0000313" key="2">
    <source>
        <dbReference type="Proteomes" id="UP000504637"/>
    </source>
</evidence>